<proteinExistence type="predicted"/>
<evidence type="ECO:0000313" key="4">
    <source>
        <dbReference type="Proteomes" id="UP001597085"/>
    </source>
</evidence>
<feature type="transmembrane region" description="Helical" evidence="2">
    <location>
        <begin position="416"/>
        <end position="441"/>
    </location>
</feature>
<gene>
    <name evidence="3" type="ORF">ACFSBX_19065</name>
</gene>
<keyword evidence="2" id="KW-0472">Membrane</keyword>
<dbReference type="EMBL" id="JBHUDK010000031">
    <property type="protein sequence ID" value="MFD1601039.1"/>
    <property type="molecule type" value="Genomic_DNA"/>
</dbReference>
<accession>A0ABD6CUD7</accession>
<evidence type="ECO:0000256" key="2">
    <source>
        <dbReference type="SAM" id="Phobius"/>
    </source>
</evidence>
<comment type="caution">
    <text evidence="3">The sequence shown here is derived from an EMBL/GenBank/DDBJ whole genome shotgun (WGS) entry which is preliminary data.</text>
</comment>
<feature type="non-terminal residue" evidence="3">
    <location>
        <position position="1"/>
    </location>
</feature>
<dbReference type="Proteomes" id="UP001597085">
    <property type="component" value="Unassembled WGS sequence"/>
</dbReference>
<feature type="transmembrane region" description="Helical" evidence="2">
    <location>
        <begin position="351"/>
        <end position="372"/>
    </location>
</feature>
<name>A0ABD6CUD7_9EURY</name>
<organism evidence="3 4">
    <name type="scientific">Halobellus rarus</name>
    <dbReference type="NCBI Taxonomy" id="1126237"/>
    <lineage>
        <taxon>Archaea</taxon>
        <taxon>Methanobacteriati</taxon>
        <taxon>Methanobacteriota</taxon>
        <taxon>Stenosarchaea group</taxon>
        <taxon>Halobacteria</taxon>
        <taxon>Halobacteriales</taxon>
        <taxon>Haloferacaceae</taxon>
        <taxon>Halobellus</taxon>
    </lineage>
</organism>
<evidence type="ECO:0000313" key="3">
    <source>
        <dbReference type="EMBL" id="MFD1601039.1"/>
    </source>
</evidence>
<feature type="transmembrane region" description="Helical" evidence="2">
    <location>
        <begin position="453"/>
        <end position="471"/>
    </location>
</feature>
<keyword evidence="4" id="KW-1185">Reference proteome</keyword>
<keyword evidence="2" id="KW-0812">Transmembrane</keyword>
<feature type="region of interest" description="Disordered" evidence="1">
    <location>
        <begin position="18"/>
        <end position="37"/>
    </location>
</feature>
<feature type="compositionally biased region" description="Polar residues" evidence="1">
    <location>
        <begin position="21"/>
        <end position="37"/>
    </location>
</feature>
<evidence type="ECO:0000256" key="1">
    <source>
        <dbReference type="SAM" id="MobiDB-lite"/>
    </source>
</evidence>
<feature type="transmembrane region" description="Helical" evidence="2">
    <location>
        <begin position="483"/>
        <end position="504"/>
    </location>
</feature>
<protein>
    <submittedName>
        <fullName evidence="3">Uncharacterized protein</fullName>
    </submittedName>
</protein>
<keyword evidence="2" id="KW-1133">Transmembrane helix</keyword>
<sequence length="526" mass="55096">VSADITEATVTSDPAVELNGESVSHSGTLTDGETTSLSIPSSALQDGANRVNVSVGDGTLSDDAPPASVGLELSHEATDEQTVDYSAEAWSERYNISHTFGDATENPRLSIPFDGEVVDIGAVEVRRNGGSWEPAGNWIHDNTTLTVELDSVESSDTVEVRAVGRKVRTPHGEIQVTDPTVAGDSLDSKIEIVDRSEGFEIDVSGSDRIHHTTEESWSGGSFAVVESGGGQALQLPDASVGSTARVRTAPLNVVPESGASEVVIEDVDEPRFRIREGNTSGASTVDVTYYDTLTGERYVLWSETQDREIDADRAESPVEFTTDGNNEAYTIRQIDASGAGIQGRAPIERDVGAPLVLVVPVVGISVAGLFYVGRRFGGARGIRGNAVLLVGSTVVAIAAVELVAPGTLASMFDTLVFALGDSVAGGLGAAIAAAAVFVGLWQLQERTRADIPWWVLGPAMGISAVAALEAIRPGSVLGALEVVLSEYGGLVVLSGIALLGYYLYQRRKAATTPDTQVTLDLGNSED</sequence>
<reference evidence="3 4" key="1">
    <citation type="journal article" date="2019" name="Int. J. Syst. Evol. Microbiol.">
        <title>The Global Catalogue of Microorganisms (GCM) 10K type strain sequencing project: providing services to taxonomists for standard genome sequencing and annotation.</title>
        <authorList>
            <consortium name="The Broad Institute Genomics Platform"/>
            <consortium name="The Broad Institute Genome Sequencing Center for Infectious Disease"/>
            <person name="Wu L."/>
            <person name="Ma J."/>
        </authorList>
    </citation>
    <scope>NUCLEOTIDE SEQUENCE [LARGE SCALE GENOMIC DNA]</scope>
    <source>
        <strain evidence="3 4">CGMCC 1.12121</strain>
    </source>
</reference>
<feature type="transmembrane region" description="Helical" evidence="2">
    <location>
        <begin position="384"/>
        <end position="404"/>
    </location>
</feature>
<dbReference type="AlphaFoldDB" id="A0ABD6CUD7"/>